<dbReference type="RefSeq" id="WP_179604590.1">
    <property type="nucleotide sequence ID" value="NZ_BAABEH010000001.1"/>
</dbReference>
<dbReference type="EMBL" id="JACCFL010000001">
    <property type="protein sequence ID" value="NYJ22555.1"/>
    <property type="molecule type" value="Genomic_DNA"/>
</dbReference>
<gene>
    <name evidence="2" type="ORF">HNR13_000842</name>
</gene>
<dbReference type="AlphaFoldDB" id="A0A853CVF8"/>
<comment type="caution">
    <text evidence="2">The sequence shown here is derived from an EMBL/GenBank/DDBJ whole genome shotgun (WGS) entry which is preliminary data.</text>
</comment>
<name>A0A853CVF8_9MICO</name>
<organism evidence="2 3">
    <name type="scientific">Leifsonia shinshuensis</name>
    <dbReference type="NCBI Taxonomy" id="150026"/>
    <lineage>
        <taxon>Bacteria</taxon>
        <taxon>Bacillati</taxon>
        <taxon>Actinomycetota</taxon>
        <taxon>Actinomycetes</taxon>
        <taxon>Micrococcales</taxon>
        <taxon>Microbacteriaceae</taxon>
        <taxon>Leifsonia</taxon>
    </lineage>
</organism>
<accession>A0A853CVF8</accession>
<dbReference type="PROSITE" id="PS51257">
    <property type="entry name" value="PROKAR_LIPOPROTEIN"/>
    <property type="match status" value="1"/>
</dbReference>
<sequence length="162" mass="16656">MKRPDPTVLMLPFAALVAGVLVLTGCAPDLGGATAGTPAPSPAGSHRTGPASAIPTAPAPDETASLGQRACILFGKTFEQKVAAKLLNQERAASIARQAASEDARWETIARDMALIARVGKRINLDHDSTVTPSESNDANRAVDEVRQNCAAAGAGFTLPAD</sequence>
<protein>
    <submittedName>
        <fullName evidence="2">Uncharacterized protein</fullName>
    </submittedName>
</protein>
<feature type="region of interest" description="Disordered" evidence="1">
    <location>
        <begin position="37"/>
        <end position="62"/>
    </location>
</feature>
<proteinExistence type="predicted"/>
<evidence type="ECO:0000313" key="2">
    <source>
        <dbReference type="EMBL" id="NYJ22555.1"/>
    </source>
</evidence>
<evidence type="ECO:0000256" key="1">
    <source>
        <dbReference type="SAM" id="MobiDB-lite"/>
    </source>
</evidence>
<evidence type="ECO:0000313" key="3">
    <source>
        <dbReference type="Proteomes" id="UP000578352"/>
    </source>
</evidence>
<dbReference type="Proteomes" id="UP000578352">
    <property type="component" value="Unassembled WGS sequence"/>
</dbReference>
<reference evidence="2 3" key="1">
    <citation type="submission" date="2020-07" db="EMBL/GenBank/DDBJ databases">
        <title>Sequencing the genomes of 1000 actinobacteria strains.</title>
        <authorList>
            <person name="Klenk H.-P."/>
        </authorList>
    </citation>
    <scope>NUCLEOTIDE SEQUENCE [LARGE SCALE GENOMIC DNA]</scope>
    <source>
        <strain evidence="2 3">DSM 15165</strain>
    </source>
</reference>